<dbReference type="PANTHER" id="PTHR35149:SF2">
    <property type="entry name" value="DUF262 DOMAIN-CONTAINING PROTEIN"/>
    <property type="match status" value="1"/>
</dbReference>
<evidence type="ECO:0000313" key="2">
    <source>
        <dbReference type="EMBL" id="MBB5957411.1"/>
    </source>
</evidence>
<protein>
    <submittedName>
        <fullName evidence="2">Uncharacterized protein with ParB-like and HNH nuclease domain</fullName>
    </submittedName>
</protein>
<sequence length="292" mass="32744">MSSTSPDRHSISFDLVGIGELLESRELSVPQYQRSYSWNVSGERQIDEYWDDLERVAATSEEYFLGTVVLSRSSDSNRRTIIDGQQRLATTSMLLAAIRNHLSALGSEKAGVVERDFLAKETIKSSGKERRLKLNIEDADYFDTLIVADAGRSPDPKVPSQGRMKQAFDFLSEKIEMLAKRHGVSGLLEWTEFLHDRAKIGVIEVSTEADAYIIFETLNDRGAALTAADLLKNYLYGRSGDRLKFTQHHWARTLRHSGADGSGREVHDVPAALLEFKAGVDPRERPVQQDQS</sequence>
<comment type="caution">
    <text evidence="2">The sequence shown here is derived from an EMBL/GenBank/DDBJ whole genome shotgun (WGS) entry which is preliminary data.</text>
</comment>
<accession>A0A841CIZ0</accession>
<evidence type="ECO:0000259" key="1">
    <source>
        <dbReference type="Pfam" id="PF03235"/>
    </source>
</evidence>
<feature type="domain" description="GmrSD restriction endonucleases N-terminal" evidence="1">
    <location>
        <begin position="18"/>
        <end position="235"/>
    </location>
</feature>
<proteinExistence type="predicted"/>
<dbReference type="PANTHER" id="PTHR35149">
    <property type="entry name" value="SLL5132 PROTEIN"/>
    <property type="match status" value="1"/>
</dbReference>
<dbReference type="InterPro" id="IPR004919">
    <property type="entry name" value="GmrSD_N"/>
</dbReference>
<gene>
    <name evidence="2" type="ORF">FHS29_004006</name>
</gene>
<organism evidence="2 3">
    <name type="scientific">Saccharothrix tamanrassetensis</name>
    <dbReference type="NCBI Taxonomy" id="1051531"/>
    <lineage>
        <taxon>Bacteria</taxon>
        <taxon>Bacillati</taxon>
        <taxon>Actinomycetota</taxon>
        <taxon>Actinomycetes</taxon>
        <taxon>Pseudonocardiales</taxon>
        <taxon>Pseudonocardiaceae</taxon>
        <taxon>Saccharothrix</taxon>
    </lineage>
</organism>
<dbReference type="RefSeq" id="WP_184692491.1">
    <property type="nucleotide sequence ID" value="NZ_JACHJN010000006.1"/>
</dbReference>
<dbReference type="AlphaFoldDB" id="A0A841CIZ0"/>
<reference evidence="2 3" key="1">
    <citation type="submission" date="2020-08" db="EMBL/GenBank/DDBJ databases">
        <title>Genomic Encyclopedia of Type Strains, Phase III (KMG-III): the genomes of soil and plant-associated and newly described type strains.</title>
        <authorList>
            <person name="Whitman W."/>
        </authorList>
    </citation>
    <scope>NUCLEOTIDE SEQUENCE [LARGE SCALE GENOMIC DNA]</scope>
    <source>
        <strain evidence="2 3">CECT 8640</strain>
    </source>
</reference>
<dbReference type="Pfam" id="PF03235">
    <property type="entry name" value="GmrSD_N"/>
    <property type="match status" value="1"/>
</dbReference>
<name>A0A841CIZ0_9PSEU</name>
<keyword evidence="3" id="KW-1185">Reference proteome</keyword>
<dbReference type="Proteomes" id="UP000547510">
    <property type="component" value="Unassembled WGS sequence"/>
</dbReference>
<dbReference type="EMBL" id="JACHJN010000006">
    <property type="protein sequence ID" value="MBB5957411.1"/>
    <property type="molecule type" value="Genomic_DNA"/>
</dbReference>
<evidence type="ECO:0000313" key="3">
    <source>
        <dbReference type="Proteomes" id="UP000547510"/>
    </source>
</evidence>